<comment type="caution">
    <text evidence="1">The sequence shown here is derived from an EMBL/GenBank/DDBJ whole genome shotgun (WGS) entry which is preliminary data.</text>
</comment>
<accession>A0A0V1KI01</accession>
<gene>
    <name evidence="1" type="ORF">T02_1880</name>
</gene>
<sequence length="34" mass="4067">MSLEFWILAFLMGIRWNLRDDLICISLMTKIPLL</sequence>
<dbReference type="Proteomes" id="UP000054721">
    <property type="component" value="Unassembled WGS sequence"/>
</dbReference>
<keyword evidence="2" id="KW-1185">Reference proteome</keyword>
<evidence type="ECO:0000313" key="1">
    <source>
        <dbReference type="EMBL" id="KRZ46895.1"/>
    </source>
</evidence>
<evidence type="ECO:0000313" key="2">
    <source>
        <dbReference type="Proteomes" id="UP000054721"/>
    </source>
</evidence>
<name>A0A0V1KI01_9BILA</name>
<dbReference type="AlphaFoldDB" id="A0A0V1KI01"/>
<organism evidence="1 2">
    <name type="scientific">Trichinella nativa</name>
    <dbReference type="NCBI Taxonomy" id="6335"/>
    <lineage>
        <taxon>Eukaryota</taxon>
        <taxon>Metazoa</taxon>
        <taxon>Ecdysozoa</taxon>
        <taxon>Nematoda</taxon>
        <taxon>Enoplea</taxon>
        <taxon>Dorylaimia</taxon>
        <taxon>Trichinellida</taxon>
        <taxon>Trichinellidae</taxon>
        <taxon>Trichinella</taxon>
    </lineage>
</organism>
<reference evidence="1 2" key="1">
    <citation type="submission" date="2015-05" db="EMBL/GenBank/DDBJ databases">
        <title>Evolution of Trichinella species and genotypes.</title>
        <authorList>
            <person name="Korhonen P.K."/>
            <person name="Edoardo P."/>
            <person name="Giuseppe L.R."/>
            <person name="Gasser R.B."/>
        </authorList>
    </citation>
    <scope>NUCLEOTIDE SEQUENCE [LARGE SCALE GENOMIC DNA]</scope>
    <source>
        <strain evidence="1">ISS10</strain>
    </source>
</reference>
<dbReference type="EMBL" id="JYDW01001875">
    <property type="protein sequence ID" value="KRZ46895.1"/>
    <property type="molecule type" value="Genomic_DNA"/>
</dbReference>
<protein>
    <submittedName>
        <fullName evidence="1">Uncharacterized protein</fullName>
    </submittedName>
</protein>
<proteinExistence type="predicted"/>